<keyword evidence="3" id="KW-1133">Transmembrane helix</keyword>
<feature type="compositionally biased region" description="Polar residues" evidence="5">
    <location>
        <begin position="180"/>
        <end position="189"/>
    </location>
</feature>
<keyword evidence="4" id="KW-0472">Membrane</keyword>
<feature type="compositionally biased region" description="Polar residues" evidence="5">
    <location>
        <begin position="362"/>
        <end position="377"/>
    </location>
</feature>
<evidence type="ECO:0000256" key="1">
    <source>
        <dbReference type="ARBA" id="ARBA00004308"/>
    </source>
</evidence>
<feature type="compositionally biased region" description="Polar residues" evidence="5">
    <location>
        <begin position="389"/>
        <end position="411"/>
    </location>
</feature>
<feature type="compositionally biased region" description="Low complexity" evidence="5">
    <location>
        <begin position="331"/>
        <end position="340"/>
    </location>
</feature>
<feature type="compositionally biased region" description="Basic and acidic residues" evidence="5">
    <location>
        <begin position="294"/>
        <end position="316"/>
    </location>
</feature>
<reference evidence="7" key="1">
    <citation type="submission" date="2023-01" db="EMBL/GenBank/DDBJ databases">
        <title>Genome assembly of the deep-sea coral Lophelia pertusa.</title>
        <authorList>
            <person name="Herrera S."/>
            <person name="Cordes E."/>
        </authorList>
    </citation>
    <scope>NUCLEOTIDE SEQUENCE</scope>
    <source>
        <strain evidence="7">USNM1676648</strain>
        <tissue evidence="7">Polyp</tissue>
    </source>
</reference>
<organism evidence="7 8">
    <name type="scientific">Desmophyllum pertusum</name>
    <dbReference type="NCBI Taxonomy" id="174260"/>
    <lineage>
        <taxon>Eukaryota</taxon>
        <taxon>Metazoa</taxon>
        <taxon>Cnidaria</taxon>
        <taxon>Anthozoa</taxon>
        <taxon>Hexacorallia</taxon>
        <taxon>Scleractinia</taxon>
        <taxon>Caryophylliina</taxon>
        <taxon>Caryophylliidae</taxon>
        <taxon>Desmophyllum</taxon>
    </lineage>
</organism>
<keyword evidence="2" id="KW-0812">Transmembrane</keyword>
<feature type="region of interest" description="Disordered" evidence="5">
    <location>
        <begin position="113"/>
        <end position="225"/>
    </location>
</feature>
<dbReference type="GO" id="GO:0016020">
    <property type="term" value="C:membrane"/>
    <property type="evidence" value="ECO:0007669"/>
    <property type="project" value="InterPro"/>
</dbReference>
<feature type="compositionally biased region" description="Acidic residues" evidence="5">
    <location>
        <begin position="59"/>
        <end position="75"/>
    </location>
</feature>
<protein>
    <recommendedName>
        <fullName evidence="6">SUN domain-containing protein</fullName>
    </recommendedName>
</protein>
<comment type="subcellular location">
    <subcellularLocation>
        <location evidence="1">Endomembrane system</location>
    </subcellularLocation>
</comment>
<comment type="caution">
    <text evidence="7">The sequence shown here is derived from an EMBL/GenBank/DDBJ whole genome shotgun (WGS) entry which is preliminary data.</text>
</comment>
<feature type="compositionally biased region" description="Polar residues" evidence="5">
    <location>
        <begin position="197"/>
        <end position="217"/>
    </location>
</feature>
<evidence type="ECO:0000313" key="7">
    <source>
        <dbReference type="EMBL" id="KAJ7389001.1"/>
    </source>
</evidence>
<evidence type="ECO:0000256" key="5">
    <source>
        <dbReference type="SAM" id="MobiDB-lite"/>
    </source>
</evidence>
<dbReference type="InterPro" id="IPR012919">
    <property type="entry name" value="SUN_dom"/>
</dbReference>
<proteinExistence type="predicted"/>
<feature type="compositionally biased region" description="Low complexity" evidence="5">
    <location>
        <begin position="143"/>
        <end position="160"/>
    </location>
</feature>
<evidence type="ECO:0000259" key="6">
    <source>
        <dbReference type="PROSITE" id="PS51469"/>
    </source>
</evidence>
<accession>A0A9W9ZW73</accession>
<gene>
    <name evidence="7" type="ORF">OS493_034390</name>
</gene>
<name>A0A9W9ZW73_9CNID</name>
<feature type="region of interest" description="Disordered" evidence="5">
    <location>
        <begin position="331"/>
        <end position="411"/>
    </location>
</feature>
<evidence type="ECO:0000256" key="4">
    <source>
        <dbReference type="ARBA" id="ARBA00023136"/>
    </source>
</evidence>
<dbReference type="GO" id="GO:0005737">
    <property type="term" value="C:cytoplasm"/>
    <property type="evidence" value="ECO:0007669"/>
    <property type="project" value="TreeGrafter"/>
</dbReference>
<evidence type="ECO:0000256" key="2">
    <source>
        <dbReference type="ARBA" id="ARBA00022692"/>
    </source>
</evidence>
<dbReference type="PROSITE" id="PS51469">
    <property type="entry name" value="SUN"/>
    <property type="match status" value="1"/>
</dbReference>
<dbReference type="PANTHER" id="PTHR12953">
    <property type="entry name" value="MEMBRANE PROTEIN CH1 RELATED"/>
    <property type="match status" value="1"/>
</dbReference>
<dbReference type="AlphaFoldDB" id="A0A9W9ZW73"/>
<feature type="compositionally biased region" description="Basic and acidic residues" evidence="5">
    <location>
        <begin position="86"/>
        <end position="101"/>
    </location>
</feature>
<feature type="domain" description="SUN" evidence="6">
    <location>
        <begin position="1"/>
        <end position="53"/>
    </location>
</feature>
<feature type="region of interest" description="Disordered" evidence="5">
    <location>
        <begin position="59"/>
        <end position="101"/>
    </location>
</feature>
<evidence type="ECO:0000313" key="8">
    <source>
        <dbReference type="Proteomes" id="UP001163046"/>
    </source>
</evidence>
<dbReference type="InterPro" id="IPR045120">
    <property type="entry name" value="Suco/Slp1-like"/>
</dbReference>
<dbReference type="GO" id="GO:0012505">
    <property type="term" value="C:endomembrane system"/>
    <property type="evidence" value="ECO:0007669"/>
    <property type="project" value="UniProtKB-SubCell"/>
</dbReference>
<feature type="compositionally biased region" description="Polar residues" evidence="5">
    <location>
        <begin position="282"/>
        <end position="293"/>
    </location>
</feature>
<dbReference type="PANTHER" id="PTHR12953:SF0">
    <property type="entry name" value="SUN DOMAIN-CONTAINING OSSIFICATION FACTOR"/>
    <property type="match status" value="1"/>
</dbReference>
<sequence>MLGTFQAREERTIQTFPLDEPIYAKYFKVEMLSHFGSEHYCPLSLLRVYGSSMMEELEDHEIDGQDENDNSDSDPDVPVLPPEPGAKVDDEPKKPNLLERAADTVISLVKKITGNGHDKEKGSDAAEKDGDALEKGGDALDISDSSSETASNSESESQAESKNKIVTLVGHEELEENPAESKTINSGTAVEQDPNDKSNANSQDRKSLSVNTSSEDSSPCEKVDNMKSNTTSAALTPCQSFAQVIGQYCLGCFMGRLLFSKKRYQDFTFLADVINSRKTKISNKTSPSPSDSKLTVEKDESKAYENKERDDQEKISQQEVQATIQDKLHVSISESSVEKSTSPEEEKQQSSVSIPEPTSSSLEVSSEITVSSPSNAAETVDASSGIIVQPSQSMDSLVTQKSGTSDDQTLL</sequence>
<dbReference type="GO" id="GO:0034975">
    <property type="term" value="P:protein folding in endoplasmic reticulum"/>
    <property type="evidence" value="ECO:0007669"/>
    <property type="project" value="TreeGrafter"/>
</dbReference>
<evidence type="ECO:0000256" key="3">
    <source>
        <dbReference type="ARBA" id="ARBA00022989"/>
    </source>
</evidence>
<keyword evidence="8" id="KW-1185">Reference proteome</keyword>
<dbReference type="Pfam" id="PF07738">
    <property type="entry name" value="Sad1_UNC"/>
    <property type="match status" value="1"/>
</dbReference>
<dbReference type="Proteomes" id="UP001163046">
    <property type="component" value="Unassembled WGS sequence"/>
</dbReference>
<feature type="compositionally biased region" description="Basic and acidic residues" evidence="5">
    <location>
        <begin position="116"/>
        <end position="138"/>
    </location>
</feature>
<feature type="region of interest" description="Disordered" evidence="5">
    <location>
        <begin position="280"/>
        <end position="316"/>
    </location>
</feature>
<feature type="compositionally biased region" description="Low complexity" evidence="5">
    <location>
        <begin position="350"/>
        <end position="361"/>
    </location>
</feature>
<dbReference type="EMBL" id="MU825444">
    <property type="protein sequence ID" value="KAJ7389001.1"/>
    <property type="molecule type" value="Genomic_DNA"/>
</dbReference>
<dbReference type="OrthoDB" id="5979858at2759"/>